<dbReference type="RefSeq" id="WP_057786072.1">
    <property type="nucleotide sequence ID" value="NZ_JQCD01000009.1"/>
</dbReference>
<dbReference type="PROSITE" id="PS51782">
    <property type="entry name" value="LYSM"/>
    <property type="match status" value="1"/>
</dbReference>
<dbReference type="Gene3D" id="3.90.1720.10">
    <property type="entry name" value="endopeptidase domain like (from Nostoc punctiforme)"/>
    <property type="match status" value="1"/>
</dbReference>
<dbReference type="SMART" id="SM00257">
    <property type="entry name" value="LysM"/>
    <property type="match status" value="1"/>
</dbReference>
<keyword evidence="1 4" id="KW-0732">Signal</keyword>
<dbReference type="Proteomes" id="UP000051673">
    <property type="component" value="Unassembled WGS sequence"/>
</dbReference>
<feature type="domain" description="LysM" evidence="6">
    <location>
        <begin position="29"/>
        <end position="73"/>
    </location>
</feature>
<dbReference type="InterPro" id="IPR038765">
    <property type="entry name" value="Papain-like_cys_pep_sf"/>
</dbReference>
<sequence>MNTTVKNTLLATAGAAAAFGGATAVASADSVTIKAGDTLYSIAVENGVSVNDLAEINNVTDPNLIFVGETLELSGAAAASTDASEPAAQAEVAETSNESTEAAAPAQVETVATSTEAAAPAQGSRQVSDASNSYPAGQCTWFVKNAAPWVGNNWGNASGWGASAAAAGRSVNGTPAAGSVVVFAPGQGGASGFGHVGVVDAVNADGSISISEGNYGGMAYHTRTISAAGLTFIH</sequence>
<dbReference type="AlphaFoldDB" id="A0A0R2JKJ9"/>
<feature type="chain" id="PRO_5006418990" evidence="4">
    <location>
        <begin position="29"/>
        <end position="234"/>
    </location>
</feature>
<proteinExistence type="predicted"/>
<evidence type="ECO:0000256" key="2">
    <source>
        <dbReference type="ARBA" id="ARBA00022801"/>
    </source>
</evidence>
<organism evidence="7 8">
    <name type="scientific">Weissella minor</name>
    <dbReference type="NCBI Taxonomy" id="1620"/>
    <lineage>
        <taxon>Bacteria</taxon>
        <taxon>Bacillati</taxon>
        <taxon>Bacillota</taxon>
        <taxon>Bacilli</taxon>
        <taxon>Lactobacillales</taxon>
        <taxon>Lactobacillaceae</taxon>
        <taxon>Weissella</taxon>
    </lineage>
</organism>
<dbReference type="Pfam" id="PF01476">
    <property type="entry name" value="LysM"/>
    <property type="match status" value="1"/>
</dbReference>
<dbReference type="OrthoDB" id="2409959at2"/>
<comment type="caution">
    <text evidence="7">The sequence shown here is derived from an EMBL/GenBank/DDBJ whole genome shotgun (WGS) entry which is preliminary data.</text>
</comment>
<dbReference type="STRING" id="1620.IV67_GL001273"/>
<dbReference type="PROSITE" id="PS50911">
    <property type="entry name" value="CHAP"/>
    <property type="match status" value="1"/>
</dbReference>
<gene>
    <name evidence="7" type="ORF">IV67_GL001273</name>
</gene>
<dbReference type="GO" id="GO:0016787">
    <property type="term" value="F:hydrolase activity"/>
    <property type="evidence" value="ECO:0007669"/>
    <property type="project" value="UniProtKB-KW"/>
</dbReference>
<feature type="signal peptide" evidence="4">
    <location>
        <begin position="1"/>
        <end position="28"/>
    </location>
</feature>
<protein>
    <submittedName>
        <fullName evidence="7">Cell wall hydrolase</fullName>
    </submittedName>
</protein>
<reference evidence="7 8" key="1">
    <citation type="journal article" date="2015" name="Genome Announc.">
        <title>Expanding the biotechnology potential of lactobacilli through comparative genomics of 213 strains and associated genera.</title>
        <authorList>
            <person name="Sun Z."/>
            <person name="Harris H.M."/>
            <person name="McCann A."/>
            <person name="Guo C."/>
            <person name="Argimon S."/>
            <person name="Zhang W."/>
            <person name="Yang X."/>
            <person name="Jeffery I.B."/>
            <person name="Cooney J.C."/>
            <person name="Kagawa T.F."/>
            <person name="Liu W."/>
            <person name="Song Y."/>
            <person name="Salvetti E."/>
            <person name="Wrobel A."/>
            <person name="Rasinkangas P."/>
            <person name="Parkhill J."/>
            <person name="Rea M.C."/>
            <person name="O'Sullivan O."/>
            <person name="Ritari J."/>
            <person name="Douillard F.P."/>
            <person name="Paul Ross R."/>
            <person name="Yang R."/>
            <person name="Briner A.E."/>
            <person name="Felis G.E."/>
            <person name="de Vos W.M."/>
            <person name="Barrangou R."/>
            <person name="Klaenhammer T.R."/>
            <person name="Caufield P.W."/>
            <person name="Cui Y."/>
            <person name="Zhang H."/>
            <person name="O'Toole P.W."/>
        </authorList>
    </citation>
    <scope>NUCLEOTIDE SEQUENCE [LARGE SCALE GENOMIC DNA]</scope>
    <source>
        <strain evidence="7 8">DSM 20014</strain>
    </source>
</reference>
<evidence type="ECO:0000259" key="5">
    <source>
        <dbReference type="PROSITE" id="PS50911"/>
    </source>
</evidence>
<feature type="region of interest" description="Disordered" evidence="3">
    <location>
        <begin position="77"/>
        <end position="106"/>
    </location>
</feature>
<dbReference type="CDD" id="cd00118">
    <property type="entry name" value="LysM"/>
    <property type="match status" value="1"/>
</dbReference>
<dbReference type="Gene3D" id="3.10.350.10">
    <property type="entry name" value="LysM domain"/>
    <property type="match status" value="1"/>
</dbReference>
<accession>A0A0R2JKJ9</accession>
<dbReference type="SUPFAM" id="SSF54001">
    <property type="entry name" value="Cysteine proteinases"/>
    <property type="match status" value="1"/>
</dbReference>
<dbReference type="SUPFAM" id="SSF54106">
    <property type="entry name" value="LysM domain"/>
    <property type="match status" value="1"/>
</dbReference>
<dbReference type="InterPro" id="IPR009148">
    <property type="entry name" value="PcsB-like"/>
</dbReference>
<dbReference type="InterPro" id="IPR018392">
    <property type="entry name" value="LysM"/>
</dbReference>
<name>A0A0R2JKJ9_9LACO</name>
<evidence type="ECO:0000259" key="6">
    <source>
        <dbReference type="PROSITE" id="PS51782"/>
    </source>
</evidence>
<evidence type="ECO:0000313" key="8">
    <source>
        <dbReference type="Proteomes" id="UP000051673"/>
    </source>
</evidence>
<evidence type="ECO:0000256" key="1">
    <source>
        <dbReference type="ARBA" id="ARBA00022729"/>
    </source>
</evidence>
<dbReference type="InterPro" id="IPR036779">
    <property type="entry name" value="LysM_dom_sf"/>
</dbReference>
<feature type="domain" description="Peptidase C51" evidence="5">
    <location>
        <begin position="114"/>
        <end position="234"/>
    </location>
</feature>
<dbReference type="Pfam" id="PF05257">
    <property type="entry name" value="CHAP"/>
    <property type="match status" value="1"/>
</dbReference>
<dbReference type="PRINTS" id="PR01852">
    <property type="entry name" value="SIBAPROTEIN"/>
</dbReference>
<keyword evidence="8" id="KW-1185">Reference proteome</keyword>
<evidence type="ECO:0000313" key="7">
    <source>
        <dbReference type="EMBL" id="KRN77747.1"/>
    </source>
</evidence>
<evidence type="ECO:0000256" key="3">
    <source>
        <dbReference type="SAM" id="MobiDB-lite"/>
    </source>
</evidence>
<dbReference type="InterPro" id="IPR007921">
    <property type="entry name" value="CHAP_dom"/>
</dbReference>
<keyword evidence="2 7" id="KW-0378">Hydrolase</keyword>
<dbReference type="PATRIC" id="fig|1620.3.peg.1288"/>
<dbReference type="EMBL" id="JQCD01000009">
    <property type="protein sequence ID" value="KRN77747.1"/>
    <property type="molecule type" value="Genomic_DNA"/>
</dbReference>
<evidence type="ECO:0000256" key="4">
    <source>
        <dbReference type="SAM" id="SignalP"/>
    </source>
</evidence>